<dbReference type="EMBL" id="MQVS01000008">
    <property type="protein sequence ID" value="OKL51238.1"/>
    <property type="molecule type" value="Genomic_DNA"/>
</dbReference>
<dbReference type="GO" id="GO:1901605">
    <property type="term" value="P:alpha-amino acid metabolic process"/>
    <property type="evidence" value="ECO:0007669"/>
    <property type="project" value="TreeGrafter"/>
</dbReference>
<comment type="cofactor">
    <cofactor evidence="1">
        <name>pyridoxal 5'-phosphate</name>
        <dbReference type="ChEBI" id="CHEBI:597326"/>
    </cofactor>
</comment>
<proteinExistence type="inferred from homology"/>
<keyword evidence="9" id="KW-1185">Reference proteome</keyword>
<dbReference type="CDD" id="cd00609">
    <property type="entry name" value="AAT_like"/>
    <property type="match status" value="1"/>
</dbReference>
<dbReference type="FunFam" id="3.40.640.10:FF:000053">
    <property type="entry name" value="Aminotransferase, class I"/>
    <property type="match status" value="1"/>
</dbReference>
<evidence type="ECO:0000256" key="1">
    <source>
        <dbReference type="ARBA" id="ARBA00001933"/>
    </source>
</evidence>
<dbReference type="Proteomes" id="UP000185612">
    <property type="component" value="Unassembled WGS sequence"/>
</dbReference>
<dbReference type="Gene3D" id="3.40.640.10">
    <property type="entry name" value="Type I PLP-dependent aspartate aminotransferase-like (Major domain)"/>
    <property type="match status" value="1"/>
</dbReference>
<dbReference type="SUPFAM" id="SSF53383">
    <property type="entry name" value="PLP-dependent transferases"/>
    <property type="match status" value="1"/>
</dbReference>
<keyword evidence="4" id="KW-0032">Aminotransferase</keyword>
<dbReference type="PANTHER" id="PTHR42790">
    <property type="entry name" value="AMINOTRANSFERASE"/>
    <property type="match status" value="1"/>
</dbReference>
<protein>
    <submittedName>
        <fullName evidence="8">GntR family transcriptional regulator</fullName>
    </submittedName>
</protein>
<dbReference type="InterPro" id="IPR015422">
    <property type="entry name" value="PyrdxlP-dep_Trfase_small"/>
</dbReference>
<organism evidence="8 9">
    <name type="scientific">Buchananella hordeovulneris</name>
    <dbReference type="NCBI Taxonomy" id="52770"/>
    <lineage>
        <taxon>Bacteria</taxon>
        <taxon>Bacillati</taxon>
        <taxon>Actinomycetota</taxon>
        <taxon>Actinomycetes</taxon>
        <taxon>Actinomycetales</taxon>
        <taxon>Actinomycetaceae</taxon>
        <taxon>Buchananella</taxon>
    </lineage>
</organism>
<dbReference type="PANTHER" id="PTHR42790:SF19">
    <property type="entry name" value="KYNURENINE_ALPHA-AMINOADIPATE AMINOTRANSFERASE, MITOCHONDRIAL"/>
    <property type="match status" value="1"/>
</dbReference>
<keyword evidence="6" id="KW-0663">Pyridoxal phosphate</keyword>
<evidence type="ECO:0000256" key="6">
    <source>
        <dbReference type="ARBA" id="ARBA00022898"/>
    </source>
</evidence>
<dbReference type="GO" id="GO:0030170">
    <property type="term" value="F:pyridoxal phosphate binding"/>
    <property type="evidence" value="ECO:0007669"/>
    <property type="project" value="InterPro"/>
</dbReference>
<evidence type="ECO:0000256" key="4">
    <source>
        <dbReference type="ARBA" id="ARBA00022576"/>
    </source>
</evidence>
<gene>
    <name evidence="8" type="ORF">BSZ40_07950</name>
</gene>
<evidence type="ECO:0000259" key="7">
    <source>
        <dbReference type="Pfam" id="PF00155"/>
    </source>
</evidence>
<reference evidence="9" key="1">
    <citation type="submission" date="2016-12" db="EMBL/GenBank/DDBJ databases">
        <authorList>
            <person name="Meng X."/>
        </authorList>
    </citation>
    <scope>NUCLEOTIDE SEQUENCE [LARGE SCALE GENOMIC DNA]</scope>
    <source>
        <strain evidence="9">DSM 20732</strain>
    </source>
</reference>
<evidence type="ECO:0000313" key="9">
    <source>
        <dbReference type="Proteomes" id="UP000185612"/>
    </source>
</evidence>
<comment type="similarity">
    <text evidence="2">Belongs to the class-I pyridoxal-phosphate-dependent aminotransferase family.</text>
</comment>
<evidence type="ECO:0000256" key="3">
    <source>
        <dbReference type="ARBA" id="ARBA00011738"/>
    </source>
</evidence>
<dbReference type="RefSeq" id="WP_073825035.1">
    <property type="nucleotide sequence ID" value="NZ_MQVS01000008.1"/>
</dbReference>
<feature type="domain" description="Aminotransferase class I/classII large" evidence="7">
    <location>
        <begin position="56"/>
        <end position="400"/>
    </location>
</feature>
<dbReference type="InParanoid" id="A0A1Q5PUI0"/>
<dbReference type="STRING" id="52770.BSZ40_07950"/>
<keyword evidence="5" id="KW-0808">Transferase</keyword>
<dbReference type="InterPro" id="IPR004839">
    <property type="entry name" value="Aminotransferase_I/II_large"/>
</dbReference>
<dbReference type="Pfam" id="PF00155">
    <property type="entry name" value="Aminotran_1_2"/>
    <property type="match status" value="1"/>
</dbReference>
<evidence type="ECO:0000256" key="2">
    <source>
        <dbReference type="ARBA" id="ARBA00007441"/>
    </source>
</evidence>
<dbReference type="Gene3D" id="3.90.1150.10">
    <property type="entry name" value="Aspartate Aminotransferase, domain 1"/>
    <property type="match status" value="1"/>
</dbReference>
<comment type="subunit">
    <text evidence="3">Homodimer.</text>
</comment>
<sequence length="450" mass="49254">MTSRSGRGTRLDPWLDSYAARAGGLRSSEIRALFAVASRPEVVSLAGGMPNIAGLPMDALADSIAKLTHERGVTALQYGSGQGDPLLRELIVEVMKHEAIREDPDDVVITTGSQQALDLVTEIFIDPGDVILAEAPSYVGALGVFRAYQAEVVHVPMDDQGLIPEALEATIRDVQASGRRIKFLYTIPNYQNPAGVTLSEERRPRIIEICQRHHVLILEDNPYGLLGFDGKTQTALKSIAPDDVVYLGSFSKMFAPGFRVGWAAAPAAVRDKLVLASEAAILCPGNFGQMAIAAYLRDFDWFGQIVEYRKMYKSRRDALLTSLAEYLPETRWTVPQGGFYSWVTLPEGLDARAMLPRAITALVAYVSGTAFYSDGQGSDHIRLSYCYPNEETIREGVRRLAGVIKAEYELVQMFGTNVREGGVDLQSIRQAADDFAASQPTVTHPTPDQI</sequence>
<dbReference type="InterPro" id="IPR015424">
    <property type="entry name" value="PyrdxlP-dep_Trfase"/>
</dbReference>
<evidence type="ECO:0000313" key="8">
    <source>
        <dbReference type="EMBL" id="OKL51238.1"/>
    </source>
</evidence>
<name>A0A1Q5PUI0_9ACTO</name>
<dbReference type="AlphaFoldDB" id="A0A1Q5PUI0"/>
<dbReference type="InterPro" id="IPR015421">
    <property type="entry name" value="PyrdxlP-dep_Trfase_major"/>
</dbReference>
<dbReference type="InterPro" id="IPR050859">
    <property type="entry name" value="Class-I_PLP-dep_aminotransf"/>
</dbReference>
<dbReference type="GO" id="GO:0008483">
    <property type="term" value="F:transaminase activity"/>
    <property type="evidence" value="ECO:0007669"/>
    <property type="project" value="UniProtKB-KW"/>
</dbReference>
<evidence type="ECO:0000256" key="5">
    <source>
        <dbReference type="ARBA" id="ARBA00022679"/>
    </source>
</evidence>
<comment type="caution">
    <text evidence="8">The sequence shown here is derived from an EMBL/GenBank/DDBJ whole genome shotgun (WGS) entry which is preliminary data.</text>
</comment>
<accession>A0A1Q5PUI0</accession>